<feature type="compositionally biased region" description="Acidic residues" evidence="2">
    <location>
        <begin position="231"/>
        <end position="243"/>
    </location>
</feature>
<feature type="compositionally biased region" description="Low complexity" evidence="2">
    <location>
        <begin position="325"/>
        <end position="341"/>
    </location>
</feature>
<gene>
    <name evidence="4" type="ORF">P280DRAFT_152622</name>
</gene>
<feature type="compositionally biased region" description="Polar residues" evidence="2">
    <location>
        <begin position="475"/>
        <end position="491"/>
    </location>
</feature>
<feature type="region of interest" description="Disordered" evidence="2">
    <location>
        <begin position="475"/>
        <end position="508"/>
    </location>
</feature>
<dbReference type="EMBL" id="MU006798">
    <property type="protein sequence ID" value="KAF2636506.1"/>
    <property type="molecule type" value="Genomic_DNA"/>
</dbReference>
<dbReference type="PROSITE" id="PS50103">
    <property type="entry name" value="ZF_C3H1"/>
    <property type="match status" value="1"/>
</dbReference>
<dbReference type="Proteomes" id="UP000799753">
    <property type="component" value="Unassembled WGS sequence"/>
</dbReference>
<reference evidence="4" key="1">
    <citation type="journal article" date="2020" name="Stud. Mycol.">
        <title>101 Dothideomycetes genomes: a test case for predicting lifestyles and emergence of pathogens.</title>
        <authorList>
            <person name="Haridas S."/>
            <person name="Albert R."/>
            <person name="Binder M."/>
            <person name="Bloem J."/>
            <person name="Labutti K."/>
            <person name="Salamov A."/>
            <person name="Andreopoulos B."/>
            <person name="Baker S."/>
            <person name="Barry K."/>
            <person name="Bills G."/>
            <person name="Bluhm B."/>
            <person name="Cannon C."/>
            <person name="Castanera R."/>
            <person name="Culley D."/>
            <person name="Daum C."/>
            <person name="Ezra D."/>
            <person name="Gonzalez J."/>
            <person name="Henrissat B."/>
            <person name="Kuo A."/>
            <person name="Liang C."/>
            <person name="Lipzen A."/>
            <person name="Lutzoni F."/>
            <person name="Magnuson J."/>
            <person name="Mondo S."/>
            <person name="Nolan M."/>
            <person name="Ohm R."/>
            <person name="Pangilinan J."/>
            <person name="Park H.-J."/>
            <person name="Ramirez L."/>
            <person name="Alfaro M."/>
            <person name="Sun H."/>
            <person name="Tritt A."/>
            <person name="Yoshinaga Y."/>
            <person name="Zwiers L.-H."/>
            <person name="Turgeon B."/>
            <person name="Goodwin S."/>
            <person name="Spatafora J."/>
            <person name="Crous P."/>
            <person name="Grigoriev I."/>
        </authorList>
    </citation>
    <scope>NUCLEOTIDE SEQUENCE</scope>
    <source>
        <strain evidence="4">CBS 473.64</strain>
    </source>
</reference>
<feature type="region of interest" description="Disordered" evidence="2">
    <location>
        <begin position="97"/>
        <end position="123"/>
    </location>
</feature>
<feature type="compositionally biased region" description="Basic residues" evidence="2">
    <location>
        <begin position="492"/>
        <end position="507"/>
    </location>
</feature>
<evidence type="ECO:0000313" key="4">
    <source>
        <dbReference type="EMBL" id="KAF2636506.1"/>
    </source>
</evidence>
<feature type="compositionally biased region" description="Polar residues" evidence="2">
    <location>
        <begin position="53"/>
        <end position="64"/>
    </location>
</feature>
<feature type="zinc finger region" description="C3H1-type" evidence="1">
    <location>
        <begin position="126"/>
        <end position="154"/>
    </location>
</feature>
<feature type="region of interest" description="Disordered" evidence="2">
    <location>
        <begin position="227"/>
        <end position="305"/>
    </location>
</feature>
<keyword evidence="1" id="KW-0479">Metal-binding</keyword>
<accession>A0A6A6RML5</accession>
<evidence type="ECO:0000259" key="3">
    <source>
        <dbReference type="PROSITE" id="PS50103"/>
    </source>
</evidence>
<dbReference type="OrthoDB" id="3793406at2759"/>
<feature type="region of interest" description="Disordered" evidence="2">
    <location>
        <begin position="321"/>
        <end position="346"/>
    </location>
</feature>
<dbReference type="GO" id="GO:0008270">
    <property type="term" value="F:zinc ion binding"/>
    <property type="evidence" value="ECO:0007669"/>
    <property type="project" value="UniProtKB-KW"/>
</dbReference>
<feature type="region of interest" description="Disordered" evidence="2">
    <location>
        <begin position="621"/>
        <end position="686"/>
    </location>
</feature>
<proteinExistence type="predicted"/>
<organism evidence="4 5">
    <name type="scientific">Massarina eburnea CBS 473.64</name>
    <dbReference type="NCBI Taxonomy" id="1395130"/>
    <lineage>
        <taxon>Eukaryota</taxon>
        <taxon>Fungi</taxon>
        <taxon>Dikarya</taxon>
        <taxon>Ascomycota</taxon>
        <taxon>Pezizomycotina</taxon>
        <taxon>Dothideomycetes</taxon>
        <taxon>Pleosporomycetidae</taxon>
        <taxon>Pleosporales</taxon>
        <taxon>Massarineae</taxon>
        <taxon>Massarinaceae</taxon>
        <taxon>Massarina</taxon>
    </lineage>
</organism>
<feature type="compositionally biased region" description="Polar residues" evidence="2">
    <location>
        <begin position="627"/>
        <end position="650"/>
    </location>
</feature>
<keyword evidence="1" id="KW-0862">Zinc</keyword>
<dbReference type="InterPro" id="IPR000571">
    <property type="entry name" value="Znf_CCCH"/>
</dbReference>
<feature type="compositionally biased region" description="Basic and acidic residues" evidence="2">
    <location>
        <begin position="677"/>
        <end position="686"/>
    </location>
</feature>
<feature type="domain" description="C3H1-type" evidence="3">
    <location>
        <begin position="126"/>
        <end position="154"/>
    </location>
</feature>
<sequence length="686" mass="76410">MDRAGLRKRPEILSLSSSNFDSFPDHQLLVSYPSSEDSVIYIGQKFIGLPEQDTPSPHASSSYAPVSPSLPTPQDMSPIFLLSPTPDPSPVVMSPTFELSPTPSPTSPSLIATRSPTPTLIDPRNDEIKETCFFWYHNDTCRRGSDCPFEHEFRYNWPITVPPGYVHWSPCAMRMCPLRDDLVELQRLERESLAAQIDESAEEAGSVNDEDAEELEQDGFIEVIDLTQSDTESETDNSDDSDSESVVSISSPISHSSPSKGLDNNYQSDEEKPPLSISHANTMPRTNKRKERAYSHSDPSPCHKRHTFYSLKESSLASPVHKLPLKPTSSSPSNTHSPLKSASKSPQFSHIAADGVPYICFYWYHYGDCHPTRGRNGLVPVCKYLHTLDVMPKRVSLPPRLGEHANCMKPLCSASAARSNTVAAPTDAQLTPKTPTMPAAMHAMQAYTRAANRSDHGQQQPTSCDDKCKRFYEQQKQMSESRQVKDGSSTPSKRRNHRTKAQRRRAHEARLLAEQKQKLDTTNDENAKVAAHVSDFFNKLPEFDPVKIRHALLKTGEEHAKSMNGYACVYVSGFMLARPGYSQSGAEEIRDTVLQHKMDQERGLQMGVKQDVDEQIVKQDAAEHNTAEQSANEQSVVEQSANAQSINEQSVAEHPAEKESSIIPEPHVPVDASLPQDADRLDWVRN</sequence>
<evidence type="ECO:0000256" key="1">
    <source>
        <dbReference type="PROSITE-ProRule" id="PRU00723"/>
    </source>
</evidence>
<name>A0A6A6RML5_9PLEO</name>
<keyword evidence="5" id="KW-1185">Reference proteome</keyword>
<feature type="compositionally biased region" description="Low complexity" evidence="2">
    <location>
        <begin position="244"/>
        <end position="259"/>
    </location>
</feature>
<keyword evidence="1" id="KW-0863">Zinc-finger</keyword>
<evidence type="ECO:0000313" key="5">
    <source>
        <dbReference type="Proteomes" id="UP000799753"/>
    </source>
</evidence>
<evidence type="ECO:0000256" key="2">
    <source>
        <dbReference type="SAM" id="MobiDB-lite"/>
    </source>
</evidence>
<protein>
    <recommendedName>
        <fullName evidence="3">C3H1-type domain-containing protein</fullName>
    </recommendedName>
</protein>
<dbReference type="AlphaFoldDB" id="A0A6A6RML5"/>
<feature type="region of interest" description="Disordered" evidence="2">
    <location>
        <begin position="51"/>
        <end position="70"/>
    </location>
</feature>